<protein>
    <submittedName>
        <fullName evidence="1">Uncharacterized protein</fullName>
    </submittedName>
</protein>
<dbReference type="PATRIC" id="fig|1664069.3.peg.2418"/>
<evidence type="ECO:0000313" key="3">
    <source>
        <dbReference type="Proteomes" id="UP000036168"/>
    </source>
</evidence>
<dbReference type="Proteomes" id="UP001341297">
    <property type="component" value="Unassembled WGS sequence"/>
</dbReference>
<reference evidence="2 4" key="3">
    <citation type="submission" date="2023-03" db="EMBL/GenBank/DDBJ databases">
        <title>Agriculturally important microbes genome sequencing.</title>
        <authorList>
            <person name="Dunlap C."/>
        </authorList>
    </citation>
    <scope>NUCLEOTIDE SEQUENCE [LARGE SCALE GENOMIC DNA]</scope>
    <source>
        <strain evidence="2 4">CBP-3203</strain>
    </source>
</reference>
<comment type="caution">
    <text evidence="1">The sequence shown here is derived from an EMBL/GenBank/DDBJ whole genome shotgun (WGS) entry which is preliminary data.</text>
</comment>
<name>A0A0J6EUF8_9BACI</name>
<organism evidence="1 3">
    <name type="scientific">Bacillus glycinifermentans</name>
    <dbReference type="NCBI Taxonomy" id="1664069"/>
    <lineage>
        <taxon>Bacteria</taxon>
        <taxon>Bacillati</taxon>
        <taxon>Bacillota</taxon>
        <taxon>Bacilli</taxon>
        <taxon>Bacillales</taxon>
        <taxon>Bacillaceae</taxon>
        <taxon>Bacillus</taxon>
    </lineage>
</organism>
<evidence type="ECO:0000313" key="4">
    <source>
        <dbReference type="Proteomes" id="UP001341297"/>
    </source>
</evidence>
<keyword evidence="4" id="KW-1185">Reference proteome</keyword>
<accession>A0A0J6HLR6</accession>
<reference evidence="1 3" key="1">
    <citation type="journal article" date="2015" name="Int. J. Syst. Evol. Microbiol.">
        <title>Bacillus glycinifermentans sp. nov., isolated from fermented soybean paste.</title>
        <authorList>
            <person name="Kim S.J."/>
            <person name="Dunlap C.A."/>
            <person name="Kwon S.W."/>
            <person name="Rooney A.P."/>
        </authorList>
    </citation>
    <scope>NUCLEOTIDE SEQUENCE [LARGE SCALE GENOMIC DNA]</scope>
    <source>
        <strain evidence="1 3">GO-13</strain>
    </source>
</reference>
<accession>A0A0J6EUF8</accession>
<reference evidence="1" key="2">
    <citation type="submission" date="2015-10" db="EMBL/GenBank/DDBJ databases">
        <authorList>
            <person name="Gilbert D.G."/>
        </authorList>
    </citation>
    <scope>NUCLEOTIDE SEQUENCE</scope>
    <source>
        <strain evidence="1">GO-13</strain>
    </source>
</reference>
<evidence type="ECO:0000313" key="2">
    <source>
        <dbReference type="EMBL" id="MEC0486571.1"/>
    </source>
</evidence>
<proteinExistence type="predicted"/>
<dbReference type="Proteomes" id="UP000036168">
    <property type="component" value="Unassembled WGS sequence"/>
</dbReference>
<evidence type="ECO:0000313" key="1">
    <source>
        <dbReference type="EMBL" id="KRT92946.1"/>
    </source>
</evidence>
<dbReference type="EMBL" id="LECW02000024">
    <property type="protein sequence ID" value="KRT92946.1"/>
    <property type="molecule type" value="Genomic_DNA"/>
</dbReference>
<dbReference type="EMBL" id="JARRTL010000019">
    <property type="protein sequence ID" value="MEC0486571.1"/>
    <property type="molecule type" value="Genomic_DNA"/>
</dbReference>
<gene>
    <name evidence="1" type="ORF">AB447_220640</name>
    <name evidence="2" type="ORF">P8828_17435</name>
</gene>
<dbReference type="RefSeq" id="WP_048353396.1">
    <property type="nucleotide sequence ID" value="NZ_CP095476.1"/>
</dbReference>
<sequence>MNQETYIEISRTSQYINKMRKFSVLIDGAEMGKIKDGGRLRIDLQPGEHFIQVKADWCISQSAKFTLHKGEVLKFRCGSPIRGWKVFMVMFSVLFSPEKHLFIHQE</sequence>
<dbReference type="OrthoDB" id="2223488at2"/>
<dbReference type="AlphaFoldDB" id="A0A0J6EUF8"/>